<dbReference type="GO" id="GO:0071038">
    <property type="term" value="P:TRAMP-dependent tRNA surveillance pathway"/>
    <property type="evidence" value="ECO:0007669"/>
    <property type="project" value="TreeGrafter"/>
</dbReference>
<name>A0A3S3NBH8_9MAGN</name>
<dbReference type="SUPFAM" id="SSF54211">
    <property type="entry name" value="Ribosomal protein S5 domain 2-like"/>
    <property type="match status" value="1"/>
</dbReference>
<comment type="subcellular location">
    <subcellularLocation>
        <location evidence="2">Cytoplasm</location>
    </subcellularLocation>
    <subcellularLocation>
        <location evidence="1">Nucleus</location>
    </subcellularLocation>
</comment>
<feature type="domain" description="Exoribonuclease phosphorolytic" evidence="8">
    <location>
        <begin position="220"/>
        <end position="285"/>
    </location>
</feature>
<keyword evidence="6" id="KW-0539">Nucleus</keyword>
<dbReference type="Proteomes" id="UP000283530">
    <property type="component" value="Unassembled WGS sequence"/>
</dbReference>
<dbReference type="GO" id="GO:0034473">
    <property type="term" value="P:U1 snRNA 3'-end processing"/>
    <property type="evidence" value="ECO:0007669"/>
    <property type="project" value="TreeGrafter"/>
</dbReference>
<gene>
    <name evidence="9" type="ORF">CKAN_02103100</name>
</gene>
<evidence type="ECO:0000256" key="6">
    <source>
        <dbReference type="ARBA" id="ARBA00023242"/>
    </source>
</evidence>
<keyword evidence="5" id="KW-0694">RNA-binding</keyword>
<dbReference type="InterPro" id="IPR001247">
    <property type="entry name" value="ExoRNase_PH_dom1"/>
</dbReference>
<dbReference type="GO" id="GO:0034476">
    <property type="term" value="P:U5 snRNA 3'-end processing"/>
    <property type="evidence" value="ECO:0007669"/>
    <property type="project" value="TreeGrafter"/>
</dbReference>
<dbReference type="EMBL" id="QPKB01000009">
    <property type="protein sequence ID" value="RWR91854.1"/>
    <property type="molecule type" value="Genomic_DNA"/>
</dbReference>
<dbReference type="PANTHER" id="PTHR11097:SF14">
    <property type="entry name" value="EXOSOME COMPLEX COMPONENT RRP45"/>
    <property type="match status" value="1"/>
</dbReference>
<dbReference type="Gene3D" id="3.30.230.70">
    <property type="entry name" value="GHMP Kinase, N-terminal domain"/>
    <property type="match status" value="1"/>
</dbReference>
<protein>
    <submittedName>
        <fullName evidence="9">Exosome complex component RRP45A-like protein isoform X1</fullName>
    </submittedName>
</protein>
<dbReference type="GO" id="GO:0000467">
    <property type="term" value="P:exonucleolytic trimming to generate mature 3'-end of 5.8S rRNA from tricistronic rRNA transcript (SSU-rRNA, 5.8S rRNA, LSU-rRNA)"/>
    <property type="evidence" value="ECO:0007669"/>
    <property type="project" value="TreeGrafter"/>
</dbReference>
<dbReference type="GO" id="GO:0000177">
    <property type="term" value="C:cytoplasmic exosome (RNase complex)"/>
    <property type="evidence" value="ECO:0007669"/>
    <property type="project" value="TreeGrafter"/>
</dbReference>
<dbReference type="CDD" id="cd11368">
    <property type="entry name" value="RNase_PH_RRP45"/>
    <property type="match status" value="1"/>
</dbReference>
<comment type="caution">
    <text evidence="9">The sequence shown here is derived from an EMBL/GenBank/DDBJ whole genome shotgun (WGS) entry which is preliminary data.</text>
</comment>
<dbReference type="GO" id="GO:0034475">
    <property type="term" value="P:U4 snRNA 3'-end processing"/>
    <property type="evidence" value="ECO:0007669"/>
    <property type="project" value="TreeGrafter"/>
</dbReference>
<dbReference type="SUPFAM" id="SSF55666">
    <property type="entry name" value="Ribonuclease PH domain 2-like"/>
    <property type="match status" value="1"/>
</dbReference>
<evidence type="ECO:0000256" key="1">
    <source>
        <dbReference type="ARBA" id="ARBA00004123"/>
    </source>
</evidence>
<dbReference type="GO" id="GO:0071035">
    <property type="term" value="P:nuclear polyadenylation-dependent rRNA catabolic process"/>
    <property type="evidence" value="ECO:0007669"/>
    <property type="project" value="TreeGrafter"/>
</dbReference>
<keyword evidence="10" id="KW-1185">Reference proteome</keyword>
<evidence type="ECO:0000313" key="9">
    <source>
        <dbReference type="EMBL" id="RWR91854.1"/>
    </source>
</evidence>
<evidence type="ECO:0000256" key="2">
    <source>
        <dbReference type="ARBA" id="ARBA00004496"/>
    </source>
</evidence>
<dbReference type="STRING" id="337451.A0A3S3NBH8"/>
<dbReference type="InterPro" id="IPR036345">
    <property type="entry name" value="ExoRNase_PH_dom2_sf"/>
</dbReference>
<evidence type="ECO:0000259" key="7">
    <source>
        <dbReference type="Pfam" id="PF01138"/>
    </source>
</evidence>
<evidence type="ECO:0000259" key="8">
    <source>
        <dbReference type="Pfam" id="PF03725"/>
    </source>
</evidence>
<dbReference type="GO" id="GO:0071028">
    <property type="term" value="P:nuclear mRNA surveillance"/>
    <property type="evidence" value="ECO:0007669"/>
    <property type="project" value="TreeGrafter"/>
</dbReference>
<accession>A0A3S3NBH8</accession>
<dbReference type="AlphaFoldDB" id="A0A3S3NBH8"/>
<dbReference type="OrthoDB" id="10264038at2759"/>
<evidence type="ECO:0000256" key="5">
    <source>
        <dbReference type="ARBA" id="ARBA00022884"/>
    </source>
</evidence>
<dbReference type="InterPro" id="IPR020568">
    <property type="entry name" value="Ribosomal_Su5_D2-typ_SF"/>
</dbReference>
<proteinExistence type="inferred from homology"/>
<evidence type="ECO:0000256" key="3">
    <source>
        <dbReference type="ARBA" id="ARBA00006678"/>
    </source>
</evidence>
<keyword evidence="4" id="KW-0963">Cytoplasm</keyword>
<evidence type="ECO:0000256" key="4">
    <source>
        <dbReference type="ARBA" id="ARBA00022490"/>
    </source>
</evidence>
<dbReference type="InterPro" id="IPR033100">
    <property type="entry name" value="Rrp45"/>
</dbReference>
<dbReference type="Pfam" id="PF03725">
    <property type="entry name" value="RNase_PH_C"/>
    <property type="match status" value="1"/>
</dbReference>
<organism evidence="9 10">
    <name type="scientific">Cinnamomum micranthum f. kanehirae</name>
    <dbReference type="NCBI Taxonomy" id="337451"/>
    <lineage>
        <taxon>Eukaryota</taxon>
        <taxon>Viridiplantae</taxon>
        <taxon>Streptophyta</taxon>
        <taxon>Embryophyta</taxon>
        <taxon>Tracheophyta</taxon>
        <taxon>Spermatophyta</taxon>
        <taxon>Magnoliopsida</taxon>
        <taxon>Magnoliidae</taxon>
        <taxon>Laurales</taxon>
        <taxon>Lauraceae</taxon>
        <taxon>Cinnamomum</taxon>
    </lineage>
</organism>
<dbReference type="GO" id="GO:0016075">
    <property type="term" value="P:rRNA catabolic process"/>
    <property type="evidence" value="ECO:0007669"/>
    <property type="project" value="TreeGrafter"/>
</dbReference>
<dbReference type="InterPro" id="IPR027408">
    <property type="entry name" value="PNPase/RNase_PH_dom_sf"/>
</dbReference>
<sequence length="310" mass="33718">MQWRLHTSFKLTNVVSPLSEKPRVEWSKDQLTAVERRSIRGNSLMAAVPLPIVNSLIIHYDLSSGQCHSEEGSSEVQLGQTHVMPFVTSQLVQPYRDRPNEGTRSMFTEFSPIADPLFEPGRPGEYAVELGCMVDCGLRESRAADTESLCVLAGRLVWAIRVDLHILDNGGNLVDAANIAALAALMTFRRPECTPEGDNGQEVTVHPPEVKEPLPLIINHLPVAVTFAFFGSGDILVIDPTHYEEAVMGGRMTATINASGDVCAVQKAGGECVMQSVIMQCMRVASLKAADITSKIKNAVSFADNVIFAI</sequence>
<feature type="domain" description="Exoribonuclease phosphorolytic" evidence="7">
    <location>
        <begin position="62"/>
        <end position="191"/>
    </location>
</feature>
<dbReference type="PANTHER" id="PTHR11097">
    <property type="entry name" value="EXOSOME COMPLEX EXONUCLEASE RIBOSOMAL RNA PROCESSING PROTEIN"/>
    <property type="match status" value="1"/>
</dbReference>
<comment type="similarity">
    <text evidence="3">Belongs to the RNase PH family.</text>
</comment>
<dbReference type="Pfam" id="PF01138">
    <property type="entry name" value="RNase_PH"/>
    <property type="match status" value="1"/>
</dbReference>
<evidence type="ECO:0000313" key="10">
    <source>
        <dbReference type="Proteomes" id="UP000283530"/>
    </source>
</evidence>
<reference evidence="9 10" key="1">
    <citation type="journal article" date="2019" name="Nat. Plants">
        <title>Stout camphor tree genome fills gaps in understanding of flowering plant genome evolution.</title>
        <authorList>
            <person name="Chaw S.M."/>
            <person name="Liu Y.C."/>
            <person name="Wu Y.W."/>
            <person name="Wang H.Y."/>
            <person name="Lin C.I."/>
            <person name="Wu C.S."/>
            <person name="Ke H.M."/>
            <person name="Chang L.Y."/>
            <person name="Hsu C.Y."/>
            <person name="Yang H.T."/>
            <person name="Sudianto E."/>
            <person name="Hsu M.H."/>
            <person name="Wu K.P."/>
            <person name="Wang L.N."/>
            <person name="Leebens-Mack J.H."/>
            <person name="Tsai I.J."/>
        </authorList>
    </citation>
    <scope>NUCLEOTIDE SEQUENCE [LARGE SCALE GENOMIC DNA]</scope>
    <source>
        <strain evidence="10">cv. Chaw 1501</strain>
        <tissue evidence="9">Young leaves</tissue>
    </source>
</reference>
<dbReference type="InterPro" id="IPR015847">
    <property type="entry name" value="ExoRNase_PH_dom2"/>
</dbReference>
<dbReference type="GO" id="GO:0035925">
    <property type="term" value="F:mRNA 3'-UTR AU-rich region binding"/>
    <property type="evidence" value="ECO:0007669"/>
    <property type="project" value="TreeGrafter"/>
</dbReference>
<dbReference type="GO" id="GO:0000176">
    <property type="term" value="C:nuclear exosome (RNase complex)"/>
    <property type="evidence" value="ECO:0007669"/>
    <property type="project" value="TreeGrafter"/>
</dbReference>
<dbReference type="InterPro" id="IPR050590">
    <property type="entry name" value="Exosome_comp_Rrp42_subfam"/>
</dbReference>